<dbReference type="EMBL" id="PNIE01000055">
    <property type="protein sequence ID" value="PMP62738.1"/>
    <property type="molecule type" value="Genomic_DNA"/>
</dbReference>
<dbReference type="PANTHER" id="PTHR33508">
    <property type="entry name" value="UPF0056 MEMBRANE PROTEIN YHCE"/>
    <property type="match status" value="1"/>
</dbReference>
<dbReference type="PANTHER" id="PTHR33508:SF1">
    <property type="entry name" value="UPF0056 MEMBRANE PROTEIN YHCE"/>
    <property type="match status" value="1"/>
</dbReference>
<proteinExistence type="inferred from homology"/>
<dbReference type="InterPro" id="IPR002771">
    <property type="entry name" value="Multi_antbiot-R_MarC"/>
</dbReference>
<reference evidence="8 9" key="1">
    <citation type="submission" date="2018-01" db="EMBL/GenBank/DDBJ databases">
        <title>Metagenomic assembled genomes from two thermal pools in the Uzon Caldera, Kamchatka, Russia.</title>
        <authorList>
            <person name="Wilkins L."/>
            <person name="Ettinger C."/>
        </authorList>
    </citation>
    <scope>NUCLEOTIDE SEQUENCE [LARGE SCALE GENOMIC DNA]</scope>
    <source>
        <strain evidence="8">ZAV-15</strain>
    </source>
</reference>
<keyword evidence="3" id="KW-1003">Cell membrane</keyword>
<evidence type="ECO:0000313" key="9">
    <source>
        <dbReference type="Proteomes" id="UP000235731"/>
    </source>
</evidence>
<accession>A0A2N7PJC5</accession>
<keyword evidence="5 7" id="KW-1133">Transmembrane helix</keyword>
<dbReference type="GO" id="GO:0005886">
    <property type="term" value="C:plasma membrane"/>
    <property type="evidence" value="ECO:0007669"/>
    <property type="project" value="UniProtKB-SubCell"/>
</dbReference>
<keyword evidence="4 7" id="KW-0812">Transmembrane</keyword>
<dbReference type="Pfam" id="PF01914">
    <property type="entry name" value="MarC"/>
    <property type="match status" value="1"/>
</dbReference>
<evidence type="ECO:0000256" key="4">
    <source>
        <dbReference type="ARBA" id="ARBA00022692"/>
    </source>
</evidence>
<evidence type="ECO:0000313" key="8">
    <source>
        <dbReference type="EMBL" id="PMP62738.1"/>
    </source>
</evidence>
<keyword evidence="6 7" id="KW-0472">Membrane</keyword>
<comment type="caution">
    <text evidence="8">The sequence shown here is derived from an EMBL/GenBank/DDBJ whole genome shotgun (WGS) entry which is preliminary data.</text>
</comment>
<dbReference type="NCBIfam" id="TIGR00427">
    <property type="entry name" value="NAAT family transporter"/>
    <property type="match status" value="1"/>
</dbReference>
<feature type="transmembrane region" description="Helical" evidence="7">
    <location>
        <begin position="147"/>
        <end position="167"/>
    </location>
</feature>
<evidence type="ECO:0000256" key="6">
    <source>
        <dbReference type="ARBA" id="ARBA00023136"/>
    </source>
</evidence>
<evidence type="ECO:0000256" key="3">
    <source>
        <dbReference type="ARBA" id="ARBA00022475"/>
    </source>
</evidence>
<protein>
    <recommendedName>
        <fullName evidence="7">UPF0056 membrane protein</fullName>
    </recommendedName>
</protein>
<dbReference type="Proteomes" id="UP000235731">
    <property type="component" value="Unassembled WGS sequence"/>
</dbReference>
<feature type="transmembrane region" description="Helical" evidence="7">
    <location>
        <begin position="179"/>
        <end position="197"/>
    </location>
</feature>
<evidence type="ECO:0000256" key="2">
    <source>
        <dbReference type="ARBA" id="ARBA00009784"/>
    </source>
</evidence>
<comment type="similarity">
    <text evidence="2 7">Belongs to the UPF0056 (MarC) family.</text>
</comment>
<dbReference type="AlphaFoldDB" id="A0A2N7PJC5"/>
<name>A0A2N7PJC5_9BACT</name>
<feature type="transmembrane region" description="Helical" evidence="7">
    <location>
        <begin position="66"/>
        <end position="92"/>
    </location>
</feature>
<evidence type="ECO:0000256" key="5">
    <source>
        <dbReference type="ARBA" id="ARBA00022989"/>
    </source>
</evidence>
<comment type="subcellular location">
    <subcellularLocation>
        <location evidence="1 7">Cell membrane</location>
        <topology evidence="1 7">Multi-pass membrane protein</topology>
    </subcellularLocation>
</comment>
<feature type="transmembrane region" description="Helical" evidence="7">
    <location>
        <begin position="113"/>
        <end position="135"/>
    </location>
</feature>
<organism evidence="8 9">
    <name type="scientific">Caldimicrobium thiodismutans</name>
    <dbReference type="NCBI Taxonomy" id="1653476"/>
    <lineage>
        <taxon>Bacteria</taxon>
        <taxon>Pseudomonadati</taxon>
        <taxon>Thermodesulfobacteriota</taxon>
        <taxon>Thermodesulfobacteria</taxon>
        <taxon>Thermodesulfobacteriales</taxon>
        <taxon>Thermodesulfobacteriaceae</taxon>
        <taxon>Caldimicrobium</taxon>
    </lineage>
</organism>
<gene>
    <name evidence="8" type="ORF">C0197_04020</name>
</gene>
<sequence>MELGFFLKSFITLFTIIDPIGGAPFFLSITLGYEEEEKRKIALRATLTALIILTFFLFFGPNLLSFFNISLSAFKIAGGILLFITALEMLIGKLGSVKTTPEEKNYIYGKEDVSVVPLGTPYLAGPGAITTVIILTEGGSFSEKLMVFFSILLISGITYFILSHSNIIFKFLGELGTKAIVRVLGLILASIAVEYIFHGLKEYFF</sequence>
<evidence type="ECO:0000256" key="1">
    <source>
        <dbReference type="ARBA" id="ARBA00004651"/>
    </source>
</evidence>
<feature type="transmembrane region" description="Helical" evidence="7">
    <location>
        <begin position="6"/>
        <end position="29"/>
    </location>
</feature>
<feature type="transmembrane region" description="Helical" evidence="7">
    <location>
        <begin position="41"/>
        <end position="60"/>
    </location>
</feature>
<evidence type="ECO:0000256" key="7">
    <source>
        <dbReference type="RuleBase" id="RU362048"/>
    </source>
</evidence>